<evidence type="ECO:0000256" key="3">
    <source>
        <dbReference type="ARBA" id="ARBA00022691"/>
    </source>
</evidence>
<dbReference type="InterPro" id="IPR012840">
    <property type="entry name" value="NrdG2"/>
</dbReference>
<dbReference type="InterPro" id="IPR013785">
    <property type="entry name" value="Aldolase_TIM"/>
</dbReference>
<dbReference type="InterPro" id="IPR034457">
    <property type="entry name" value="Organic_radical-activating"/>
</dbReference>
<dbReference type="Gene3D" id="3.20.20.70">
    <property type="entry name" value="Aldolase class I"/>
    <property type="match status" value="1"/>
</dbReference>
<dbReference type="HOGENOM" id="CLU_078147_0_0_2"/>
<evidence type="ECO:0000256" key="2">
    <source>
        <dbReference type="ARBA" id="ARBA00022485"/>
    </source>
</evidence>
<dbReference type="Pfam" id="PF04055">
    <property type="entry name" value="Radical_SAM"/>
    <property type="match status" value="1"/>
</dbReference>
<comment type="cofactor">
    <cofactor evidence="1">
        <name>[4Fe-4S] cluster</name>
        <dbReference type="ChEBI" id="CHEBI:49883"/>
    </cofactor>
</comment>
<evidence type="ECO:0000259" key="7">
    <source>
        <dbReference type="PROSITE" id="PS51918"/>
    </source>
</evidence>
<dbReference type="InterPro" id="IPR007197">
    <property type="entry name" value="rSAM"/>
</dbReference>
<dbReference type="PANTHER" id="PTHR30352">
    <property type="entry name" value="PYRUVATE FORMATE-LYASE-ACTIVATING ENZYME"/>
    <property type="match status" value="1"/>
</dbReference>
<evidence type="ECO:0000256" key="5">
    <source>
        <dbReference type="ARBA" id="ARBA00023004"/>
    </source>
</evidence>
<dbReference type="eggNOG" id="arCOG00952">
    <property type="taxonomic scope" value="Archaea"/>
</dbReference>
<evidence type="ECO:0000313" key="8">
    <source>
        <dbReference type="EMBL" id="AGB02652.1"/>
    </source>
</evidence>
<sequence length="272" mass="30769">MNFGGFVPISTIDWRGRAVCTVFLRGCPLRCSYCQNEAIQTGQDLREMDEIREMIDGSAPFVSGIVISGGEPTLQKEAVVEIARHARSRNLKVGLQTNGLFPGTLESLFQEKLLDRVAIDYKTRWEGFSGLQGGYSSMPAENYEKCLKQSISLCKSAARDNPLFEFEVVITAFYENADYIKKISAEIGTTPLVLQQGEHKIIRMQKTAPDMTNGEYICKRRTLQDNHPPLTLPELKAIADELGRTVRIRTREIGEISYESDWRRRNAGKRKR</sequence>
<keyword evidence="2" id="KW-0004">4Fe-4S</keyword>
<feature type="domain" description="Radical SAM core" evidence="7">
    <location>
        <begin position="13"/>
        <end position="249"/>
    </location>
</feature>
<keyword evidence="9" id="KW-1185">Reference proteome</keyword>
<organism evidence="8 9">
    <name type="scientific">Methanoregula formicica (strain DSM 22288 / NBRC 105244 / SMSP)</name>
    <dbReference type="NCBI Taxonomy" id="593750"/>
    <lineage>
        <taxon>Archaea</taxon>
        <taxon>Methanobacteriati</taxon>
        <taxon>Methanobacteriota</taxon>
        <taxon>Stenosarchaea group</taxon>
        <taxon>Methanomicrobia</taxon>
        <taxon>Methanomicrobiales</taxon>
        <taxon>Methanoregulaceae</taxon>
        <taxon>Methanoregula</taxon>
    </lineage>
</organism>
<evidence type="ECO:0000256" key="4">
    <source>
        <dbReference type="ARBA" id="ARBA00022723"/>
    </source>
</evidence>
<dbReference type="AlphaFoldDB" id="L0HD63"/>
<dbReference type="STRING" id="593750.Metfor_1622"/>
<dbReference type="GO" id="GO:0046872">
    <property type="term" value="F:metal ion binding"/>
    <property type="evidence" value="ECO:0007669"/>
    <property type="project" value="UniProtKB-KW"/>
</dbReference>
<reference evidence="8 9" key="2">
    <citation type="journal article" date="2014" name="Genome Announc.">
        <title>Complete Genome Sequence of Methanoregula formicica SMSPT, a Mesophilic Hydrogenotrophic Methanogen Isolated from a Methanogenic Upflow Anaerobic Sludge Blanket Reactor.</title>
        <authorList>
            <person name="Yamamoto K."/>
            <person name="Tamaki H."/>
            <person name="Cadillo-Quiroz H."/>
            <person name="Imachi H."/>
            <person name="Kyrpides N."/>
            <person name="Woyke T."/>
            <person name="Goodwin L."/>
            <person name="Zinder S.H."/>
            <person name="Kamagata Y."/>
            <person name="Liu W.T."/>
        </authorList>
    </citation>
    <scope>NUCLEOTIDE SEQUENCE [LARGE SCALE GENOMIC DNA]</scope>
    <source>
        <strain evidence="9">DSM 22288 / NBRC 105244 / SMSP</strain>
    </source>
</reference>
<protein>
    <submittedName>
        <fullName evidence="8">Anaerobic ribonucleoside-triphosphate reductase activating protein</fullName>
    </submittedName>
</protein>
<dbReference type="KEGG" id="mfo:Metfor_1622"/>
<dbReference type="SFLD" id="SFLDG01094">
    <property type="entry name" value="Uncharacterised_Radical_SAM_Su"/>
    <property type="match status" value="1"/>
</dbReference>
<evidence type="ECO:0000256" key="6">
    <source>
        <dbReference type="ARBA" id="ARBA00023014"/>
    </source>
</evidence>
<dbReference type="EMBL" id="CP003167">
    <property type="protein sequence ID" value="AGB02652.1"/>
    <property type="molecule type" value="Genomic_DNA"/>
</dbReference>
<dbReference type="Proteomes" id="UP000010824">
    <property type="component" value="Chromosome"/>
</dbReference>
<dbReference type="NCBIfam" id="TIGR02495">
    <property type="entry name" value="NrdG2"/>
    <property type="match status" value="1"/>
</dbReference>
<accession>L0HD63</accession>
<dbReference type="GeneID" id="14308011"/>
<dbReference type="CDD" id="cd01335">
    <property type="entry name" value="Radical_SAM"/>
    <property type="match status" value="1"/>
</dbReference>
<dbReference type="PROSITE" id="PS51918">
    <property type="entry name" value="RADICAL_SAM"/>
    <property type="match status" value="1"/>
</dbReference>
<dbReference type="GO" id="GO:0051539">
    <property type="term" value="F:4 iron, 4 sulfur cluster binding"/>
    <property type="evidence" value="ECO:0007669"/>
    <property type="project" value="UniProtKB-KW"/>
</dbReference>
<dbReference type="PANTHER" id="PTHR30352:SF5">
    <property type="entry name" value="PYRUVATE FORMATE-LYASE 1-ACTIVATING ENZYME"/>
    <property type="match status" value="1"/>
</dbReference>
<dbReference type="RefSeq" id="WP_015285615.1">
    <property type="nucleotide sequence ID" value="NC_019943.1"/>
</dbReference>
<dbReference type="InParanoid" id="L0HD63"/>
<keyword evidence="5" id="KW-0408">Iron</keyword>
<evidence type="ECO:0000256" key="1">
    <source>
        <dbReference type="ARBA" id="ARBA00001966"/>
    </source>
</evidence>
<dbReference type="SFLD" id="SFLDS00029">
    <property type="entry name" value="Radical_SAM"/>
    <property type="match status" value="1"/>
</dbReference>
<dbReference type="SUPFAM" id="SSF102114">
    <property type="entry name" value="Radical SAM enzymes"/>
    <property type="match status" value="1"/>
</dbReference>
<keyword evidence="4" id="KW-0479">Metal-binding</keyword>
<keyword evidence="6" id="KW-0411">Iron-sulfur</keyword>
<gene>
    <name evidence="8" type="ordered locus">Metfor_1622</name>
</gene>
<reference evidence="9" key="1">
    <citation type="submission" date="2011-12" db="EMBL/GenBank/DDBJ databases">
        <title>Complete sequence of Methanoregula formicicum SMSP.</title>
        <authorList>
            <person name="Lucas S."/>
            <person name="Han J."/>
            <person name="Lapidus A."/>
            <person name="Cheng J.-F."/>
            <person name="Goodwin L."/>
            <person name="Pitluck S."/>
            <person name="Peters L."/>
            <person name="Ovchinnikova G."/>
            <person name="Teshima H."/>
            <person name="Detter J.C."/>
            <person name="Han C."/>
            <person name="Tapia R."/>
            <person name="Land M."/>
            <person name="Hauser L."/>
            <person name="Kyrpides N."/>
            <person name="Ivanova N."/>
            <person name="Pagani I."/>
            <person name="Imachi H."/>
            <person name="Tamaki H."/>
            <person name="Sekiguchi Y."/>
            <person name="Kamagata Y."/>
            <person name="Cadillo-Quiroz H."/>
            <person name="Zinder S."/>
            <person name="Liu W.-T."/>
            <person name="Woyke T."/>
        </authorList>
    </citation>
    <scope>NUCLEOTIDE SEQUENCE [LARGE SCALE GENOMIC DNA]</scope>
    <source>
        <strain evidence="9">DSM 22288 / NBRC 105244 / SMSP</strain>
    </source>
</reference>
<dbReference type="InterPro" id="IPR058240">
    <property type="entry name" value="rSAM_sf"/>
</dbReference>
<name>L0HD63_METFS</name>
<dbReference type="GO" id="GO:0003824">
    <property type="term" value="F:catalytic activity"/>
    <property type="evidence" value="ECO:0007669"/>
    <property type="project" value="InterPro"/>
</dbReference>
<proteinExistence type="predicted"/>
<evidence type="ECO:0000313" key="9">
    <source>
        <dbReference type="Proteomes" id="UP000010824"/>
    </source>
</evidence>
<keyword evidence="3" id="KW-0949">S-adenosyl-L-methionine</keyword>